<dbReference type="InterPro" id="IPR000477">
    <property type="entry name" value="RT_dom"/>
</dbReference>
<dbReference type="InterPro" id="IPR043128">
    <property type="entry name" value="Rev_trsase/Diguanyl_cyclase"/>
</dbReference>
<feature type="compositionally biased region" description="Basic and acidic residues" evidence="1">
    <location>
        <begin position="57"/>
        <end position="66"/>
    </location>
</feature>
<organism evidence="3 4">
    <name type="scientific">Panagrolaimus superbus</name>
    <dbReference type="NCBI Taxonomy" id="310955"/>
    <lineage>
        <taxon>Eukaryota</taxon>
        <taxon>Metazoa</taxon>
        <taxon>Ecdysozoa</taxon>
        <taxon>Nematoda</taxon>
        <taxon>Chromadorea</taxon>
        <taxon>Rhabditida</taxon>
        <taxon>Tylenchina</taxon>
        <taxon>Panagrolaimomorpha</taxon>
        <taxon>Panagrolaimoidea</taxon>
        <taxon>Panagrolaimidae</taxon>
        <taxon>Panagrolaimus</taxon>
    </lineage>
</organism>
<dbReference type="InterPro" id="IPR052055">
    <property type="entry name" value="Hepadnavirus_pol/RT"/>
</dbReference>
<dbReference type="PANTHER" id="PTHR33050">
    <property type="entry name" value="REVERSE TRANSCRIPTASE DOMAIN-CONTAINING PROTEIN"/>
    <property type="match status" value="1"/>
</dbReference>
<dbReference type="Gene3D" id="3.30.70.270">
    <property type="match status" value="1"/>
</dbReference>
<accession>A0A914XY08</accession>
<feature type="domain" description="Reverse transcriptase" evidence="2">
    <location>
        <begin position="347"/>
        <end position="529"/>
    </location>
</feature>
<dbReference type="CDD" id="cd09275">
    <property type="entry name" value="RNase_HI_RT_DIRS1"/>
    <property type="match status" value="1"/>
</dbReference>
<proteinExistence type="predicted"/>
<feature type="region of interest" description="Disordered" evidence="1">
    <location>
        <begin position="1"/>
        <end position="66"/>
    </location>
</feature>
<keyword evidence="3" id="KW-1185">Reference proteome</keyword>
<feature type="compositionally biased region" description="Basic and acidic residues" evidence="1">
    <location>
        <begin position="16"/>
        <end position="30"/>
    </location>
</feature>
<dbReference type="CDD" id="cd03714">
    <property type="entry name" value="RT_DIRS1"/>
    <property type="match status" value="1"/>
</dbReference>
<dbReference type="InterPro" id="IPR043502">
    <property type="entry name" value="DNA/RNA_pol_sf"/>
</dbReference>
<evidence type="ECO:0000313" key="3">
    <source>
        <dbReference type="Proteomes" id="UP000887577"/>
    </source>
</evidence>
<sequence length="728" mass="81425">MSHRSTARRSGSASSVDERRQRQRDREYRRSSSYASSASTAGTPARDGTDQVPPAPEDLKSEVTREHVNLSDDELVSFRNYARGTGTESRLRETWFGTLPMVNDVAASAPHLDRKLKGKDMKIIFTENQAIQLHEGLYAALNLLTLSSSSTIRGTEQEVTYRERTERILSVLIHDITVGRRVAALESLKIPIGEIPGARRRTLDLKSERHPHLDDKRIHNLFPADMAREIKEAVKEKDSKKAAPRSEVFSILNVGYPCKLVPKETRQFTQGIWPKFKIIDAPLEAGRLRYFACNWALITSDSWVLRTVKGYSLPLRRKITSPFRSVYTSTAADPLIRAEAAKLLEKRAIQEVRTSEVIWISPIFLVPKKDGGQRPVINLKALNHMLRNKHFKMESLLLVKDLLSSGAFMAKIDMQDAYFGIPIKNSSRKYLAFEVDGVTYAFRALPFGLATAPRVYTKVIKPVASFLRTRGVRLIVYLDDWLFIAETAKQLAEDLRLAMNLFMSLGLIVNKQKSQLTPVQQIEFLGLSIDSVSMAFSVPLAKQEKIKLLANDLLEHETVPARKVSKLCGMLASVKLACNFGALKARYLQRSLKGVGPSTSDFDKKLKLLPEAEAEAIFWSKCAAENFSKSILSPEITHVVRTDASLRGWGCSYGSLRTGGRWSADESKMHINVLELKAALLGLQVSCKMLSNVGVRLETDNIVTAAYVNKKGGTRSKPLLEAAQALWI</sequence>
<dbReference type="Gene3D" id="3.10.10.10">
    <property type="entry name" value="HIV Type 1 Reverse Transcriptase, subunit A, domain 1"/>
    <property type="match status" value="1"/>
</dbReference>
<evidence type="ECO:0000256" key="1">
    <source>
        <dbReference type="SAM" id="MobiDB-lite"/>
    </source>
</evidence>
<evidence type="ECO:0000259" key="2">
    <source>
        <dbReference type="PROSITE" id="PS50878"/>
    </source>
</evidence>
<dbReference type="PROSITE" id="PS50878">
    <property type="entry name" value="RT_POL"/>
    <property type="match status" value="1"/>
</dbReference>
<dbReference type="Proteomes" id="UP000887577">
    <property type="component" value="Unplaced"/>
</dbReference>
<dbReference type="WBParaSite" id="PSU_v2.g12831.t1">
    <property type="protein sequence ID" value="PSU_v2.g12831.t1"/>
    <property type="gene ID" value="PSU_v2.g12831"/>
</dbReference>
<dbReference type="Pfam" id="PF00078">
    <property type="entry name" value="RVT_1"/>
    <property type="match status" value="1"/>
</dbReference>
<name>A0A914XY08_9BILA</name>
<dbReference type="SUPFAM" id="SSF56672">
    <property type="entry name" value="DNA/RNA polymerases"/>
    <property type="match status" value="1"/>
</dbReference>
<dbReference type="AlphaFoldDB" id="A0A914XY08"/>
<protein>
    <submittedName>
        <fullName evidence="4">Reverse transcriptase domain-containing protein</fullName>
    </submittedName>
</protein>
<reference evidence="4" key="1">
    <citation type="submission" date="2022-11" db="UniProtKB">
        <authorList>
            <consortium name="WormBaseParasite"/>
        </authorList>
    </citation>
    <scope>IDENTIFICATION</scope>
</reference>
<evidence type="ECO:0000313" key="4">
    <source>
        <dbReference type="WBParaSite" id="PSU_v2.g12831.t1"/>
    </source>
</evidence>
<dbReference type="PANTHER" id="PTHR33050:SF7">
    <property type="entry name" value="RIBONUCLEASE H"/>
    <property type="match status" value="1"/>
</dbReference>